<dbReference type="InterPro" id="IPR024956">
    <property type="entry name" value="tRNAHis_GuaTrfase_cat"/>
</dbReference>
<feature type="region of interest" description="Disordered" evidence="1">
    <location>
        <begin position="1"/>
        <end position="35"/>
    </location>
</feature>
<keyword evidence="4" id="KW-1185">Reference proteome</keyword>
<evidence type="ECO:0000313" key="4">
    <source>
        <dbReference type="Proteomes" id="UP001153069"/>
    </source>
</evidence>
<dbReference type="GO" id="GO:0008193">
    <property type="term" value="F:tRNA guanylyltransferase activity"/>
    <property type="evidence" value="ECO:0007669"/>
    <property type="project" value="InterPro"/>
</dbReference>
<dbReference type="GO" id="GO:0006400">
    <property type="term" value="P:tRNA modification"/>
    <property type="evidence" value="ECO:0007669"/>
    <property type="project" value="InterPro"/>
</dbReference>
<protein>
    <recommendedName>
        <fullName evidence="2">tRNAHis guanylyltransferase catalytic domain-containing protein</fullName>
    </recommendedName>
</protein>
<proteinExistence type="predicted"/>
<dbReference type="PANTHER" id="PTHR12729">
    <property type="entry name" value="TRNA(HIS) GUANYLYLTRANSFERASE-RELATED"/>
    <property type="match status" value="1"/>
</dbReference>
<evidence type="ECO:0000259" key="2">
    <source>
        <dbReference type="Pfam" id="PF04446"/>
    </source>
</evidence>
<dbReference type="InterPro" id="IPR038469">
    <property type="entry name" value="tRNAHis_GuaTrfase_Thg1_sf"/>
</dbReference>
<evidence type="ECO:0000256" key="1">
    <source>
        <dbReference type="SAM" id="MobiDB-lite"/>
    </source>
</evidence>
<dbReference type="Gene3D" id="3.30.70.3000">
    <property type="match status" value="1"/>
</dbReference>
<sequence length="350" mass="38665">MAFLTWMTEQPINKTKTKQPKTKQSKNSQSDDESTCAATLDTSSVAFTMEASSSCSIGASMEESSQTVLSLLKEETEPCWDNVSLGLNPMAPSVPKQDWTVLGDALKEAEQATGYTRNIIPSDKWISLRCSGMGFSKLFKHLQKLGVFSKRQSPEFAAMMRACCEDLMTKFDARCAHTQSDEITVLLPPHTDSCQDDMSIQKLCSMAAASVTARFNFELMALCTLHSKKKGLLVDLMTVMQCLPTFDCQVGVFDTSSQALSLILWRAHDCSTNAVALAVHNSGLPGAKQMVEKHSSPEQMQWLNQRGLLPLPVHQRDGTFMVQSQTKQPIQGDILQLYKEGTLFPANFTL</sequence>
<dbReference type="EMBL" id="CAICTM010000075">
    <property type="protein sequence ID" value="CAB9500146.1"/>
    <property type="molecule type" value="Genomic_DNA"/>
</dbReference>
<name>A0A9N8DGA5_9STRA</name>
<dbReference type="PANTHER" id="PTHR12729:SF1">
    <property type="entry name" value="TRNAHIS GUANYLYLTRANSFERASE CATALYTIC DOMAIN-CONTAINING PROTEIN"/>
    <property type="match status" value="1"/>
</dbReference>
<reference evidence="3" key="1">
    <citation type="submission" date="2020-06" db="EMBL/GenBank/DDBJ databases">
        <authorList>
            <consortium name="Plant Systems Biology data submission"/>
        </authorList>
    </citation>
    <scope>NUCLEOTIDE SEQUENCE</scope>
    <source>
        <strain evidence="3">D6</strain>
    </source>
</reference>
<gene>
    <name evidence="3" type="ORF">SEMRO_76_G041830.1</name>
</gene>
<feature type="domain" description="tRNAHis guanylyltransferase catalytic" evidence="2">
    <location>
        <begin position="117"/>
        <end position="250"/>
    </location>
</feature>
<dbReference type="Proteomes" id="UP001153069">
    <property type="component" value="Unassembled WGS sequence"/>
</dbReference>
<dbReference type="Pfam" id="PF04446">
    <property type="entry name" value="Thg1"/>
    <property type="match status" value="1"/>
</dbReference>
<dbReference type="GO" id="GO:0000287">
    <property type="term" value="F:magnesium ion binding"/>
    <property type="evidence" value="ECO:0007669"/>
    <property type="project" value="InterPro"/>
</dbReference>
<dbReference type="InterPro" id="IPR007537">
    <property type="entry name" value="tRNAHis_GuaTrfase_Thg1"/>
</dbReference>
<organism evidence="3 4">
    <name type="scientific">Seminavis robusta</name>
    <dbReference type="NCBI Taxonomy" id="568900"/>
    <lineage>
        <taxon>Eukaryota</taxon>
        <taxon>Sar</taxon>
        <taxon>Stramenopiles</taxon>
        <taxon>Ochrophyta</taxon>
        <taxon>Bacillariophyta</taxon>
        <taxon>Bacillariophyceae</taxon>
        <taxon>Bacillariophycidae</taxon>
        <taxon>Naviculales</taxon>
        <taxon>Naviculaceae</taxon>
        <taxon>Seminavis</taxon>
    </lineage>
</organism>
<feature type="compositionally biased region" description="Basic residues" evidence="1">
    <location>
        <begin position="15"/>
        <end position="24"/>
    </location>
</feature>
<dbReference type="AlphaFoldDB" id="A0A9N8DGA5"/>
<comment type="caution">
    <text evidence="3">The sequence shown here is derived from an EMBL/GenBank/DDBJ whole genome shotgun (WGS) entry which is preliminary data.</text>
</comment>
<accession>A0A9N8DGA5</accession>
<evidence type="ECO:0000313" key="3">
    <source>
        <dbReference type="EMBL" id="CAB9500146.1"/>
    </source>
</evidence>
<dbReference type="OrthoDB" id="5959761at2759"/>